<accession>A0ABU2B3C9</accession>
<evidence type="ECO:0000256" key="4">
    <source>
        <dbReference type="ARBA" id="ARBA00023136"/>
    </source>
</evidence>
<sequence length="392" mass="42282">MSERMHTTPLPVQPEPKGWPRVKKFVSSRFRSGAWRARKALIPAATSAIAAVAAYAFASIIFGHSEPYFAATAALISLGFGRDPHIRKALEVSIGVTLGIFVGDTLQTLLGQGYWQGVIVVFVTIILARFIDSGVIFTTQMSIQSVLIVLLPIPPEGPFSRSLDAVIGGIIAIAITMLTPVSVRREAVAGFRELFTSITGVFRELSHALESHDSRGGWVALIEARGLQTKIDAVRAELAAADEHATYAPTRRSARQDLQEMSRTLEKTDLAVRSLRIIARRVITVIDEVDGKTEAVDDLERMASWFGDAGDAVAVLGRSVSEPVAPGRHRSLSVARDALGSVTTKLTPRNLGAGTLHGEALVMMCRPMMVDFLEATGSDHDEATSYLPTLGN</sequence>
<gene>
    <name evidence="7" type="ORF">J2S62_002361</name>
</gene>
<keyword evidence="4 5" id="KW-0472">Membrane</keyword>
<evidence type="ECO:0000256" key="1">
    <source>
        <dbReference type="ARBA" id="ARBA00004141"/>
    </source>
</evidence>
<evidence type="ECO:0000259" key="6">
    <source>
        <dbReference type="Pfam" id="PF13515"/>
    </source>
</evidence>
<organism evidence="7 8">
    <name type="scientific">Enteractinococcus fodinae</name>
    <dbReference type="NCBI Taxonomy" id="684663"/>
    <lineage>
        <taxon>Bacteria</taxon>
        <taxon>Bacillati</taxon>
        <taxon>Actinomycetota</taxon>
        <taxon>Actinomycetes</taxon>
        <taxon>Micrococcales</taxon>
        <taxon>Micrococcaceae</taxon>
    </lineage>
</organism>
<evidence type="ECO:0000313" key="8">
    <source>
        <dbReference type="Proteomes" id="UP001183794"/>
    </source>
</evidence>
<dbReference type="Pfam" id="PF13515">
    <property type="entry name" value="FUSC_2"/>
    <property type="match status" value="1"/>
</dbReference>
<feature type="transmembrane region" description="Helical" evidence="5">
    <location>
        <begin position="113"/>
        <end position="130"/>
    </location>
</feature>
<dbReference type="InterPro" id="IPR049453">
    <property type="entry name" value="Memb_transporter_dom"/>
</dbReference>
<feature type="domain" description="Integral membrane bound transporter" evidence="6">
    <location>
        <begin position="55"/>
        <end position="175"/>
    </location>
</feature>
<dbReference type="RefSeq" id="WP_310174978.1">
    <property type="nucleotide sequence ID" value="NZ_BAABHE010000002.1"/>
</dbReference>
<feature type="transmembrane region" description="Helical" evidence="5">
    <location>
        <begin position="165"/>
        <end position="183"/>
    </location>
</feature>
<protein>
    <submittedName>
        <fullName evidence="7">Uncharacterized membrane protein YgaE (UPF0421/DUF939 family)</fullName>
    </submittedName>
</protein>
<reference evidence="7 8" key="1">
    <citation type="submission" date="2023-07" db="EMBL/GenBank/DDBJ databases">
        <title>Sequencing the genomes of 1000 actinobacteria strains.</title>
        <authorList>
            <person name="Klenk H.-P."/>
        </authorList>
    </citation>
    <scope>NUCLEOTIDE SEQUENCE [LARGE SCALE GENOMIC DNA]</scope>
    <source>
        <strain evidence="7 8">DSM 22966</strain>
    </source>
</reference>
<evidence type="ECO:0000313" key="7">
    <source>
        <dbReference type="EMBL" id="MDR7348104.1"/>
    </source>
</evidence>
<evidence type="ECO:0000256" key="5">
    <source>
        <dbReference type="SAM" id="Phobius"/>
    </source>
</evidence>
<evidence type="ECO:0000256" key="3">
    <source>
        <dbReference type="ARBA" id="ARBA00022989"/>
    </source>
</evidence>
<dbReference type="EMBL" id="JAVDYJ010000001">
    <property type="protein sequence ID" value="MDR7348104.1"/>
    <property type="molecule type" value="Genomic_DNA"/>
</dbReference>
<proteinExistence type="predicted"/>
<keyword evidence="3 5" id="KW-1133">Transmembrane helix</keyword>
<keyword evidence="2 5" id="KW-0812">Transmembrane</keyword>
<comment type="caution">
    <text evidence="7">The sequence shown here is derived from an EMBL/GenBank/DDBJ whole genome shotgun (WGS) entry which is preliminary data.</text>
</comment>
<feature type="transmembrane region" description="Helical" evidence="5">
    <location>
        <begin position="135"/>
        <end position="153"/>
    </location>
</feature>
<dbReference type="Proteomes" id="UP001183794">
    <property type="component" value="Unassembled WGS sequence"/>
</dbReference>
<keyword evidence="8" id="KW-1185">Reference proteome</keyword>
<evidence type="ECO:0000256" key="2">
    <source>
        <dbReference type="ARBA" id="ARBA00022692"/>
    </source>
</evidence>
<feature type="transmembrane region" description="Helical" evidence="5">
    <location>
        <begin position="40"/>
        <end position="62"/>
    </location>
</feature>
<comment type="subcellular location">
    <subcellularLocation>
        <location evidence="1">Membrane</location>
        <topology evidence="1">Multi-pass membrane protein</topology>
    </subcellularLocation>
</comment>
<name>A0ABU2B3C9_9MICC</name>